<feature type="compositionally biased region" description="Basic and acidic residues" evidence="1">
    <location>
        <begin position="217"/>
        <end position="229"/>
    </location>
</feature>
<proteinExistence type="predicted"/>
<keyword evidence="3" id="KW-1185">Reference proteome</keyword>
<dbReference type="InterPro" id="IPR051870">
    <property type="entry name" value="Elongin-A_domain"/>
</dbReference>
<dbReference type="Proteomes" id="UP001412239">
    <property type="component" value="Unassembled WGS sequence"/>
</dbReference>
<sequence>MAPHMHGNVKSLYLLTKNVLIKHVDLIDDIGDLHYALVRPVLLKITSPVQLKKLEENCPQIRGEDSEIWKALIGKHFGQDALHKMELEEPKNWSKAYDKLQKAADAAAAAATETLRAQMTKMSSAKQQSRAKILTSTVGLPSTGRPRSFGGGGGWGGTGNSWTVRAGSKTKNIIDKARREAKELSVFRGRNSVLAAPTHTLKRQEVDRKMKEKIMKKMGDAKDKEKGEGGEGGEGEAAGRGNDNIGNKRGRDDAVGDDDDRGSKWISGADGKKIVVPKIGRSKFVNGGRAASSLPSAPISTANMHLNRRGPADPFMRRKK</sequence>
<dbReference type="GO" id="GO:0070449">
    <property type="term" value="C:elongin complex"/>
    <property type="evidence" value="ECO:0007669"/>
    <property type="project" value="InterPro"/>
</dbReference>
<gene>
    <name evidence="2" type="ORF">GSTUAT00003232001</name>
</gene>
<dbReference type="EMBL" id="LN890987">
    <property type="protein sequence ID" value="CUS12620.1"/>
    <property type="molecule type" value="Genomic_DNA"/>
</dbReference>
<accession>A0A292Q1P4</accession>
<dbReference type="AlphaFoldDB" id="A0A292Q1P4"/>
<protein>
    <recommendedName>
        <fullName evidence="4">Elongin-A</fullName>
    </recommendedName>
</protein>
<evidence type="ECO:0000313" key="3">
    <source>
        <dbReference type="Proteomes" id="UP001412239"/>
    </source>
</evidence>
<feature type="region of interest" description="Disordered" evidence="1">
    <location>
        <begin position="217"/>
        <end position="320"/>
    </location>
</feature>
<dbReference type="Gene3D" id="6.10.250.3180">
    <property type="match status" value="1"/>
</dbReference>
<feature type="region of interest" description="Disordered" evidence="1">
    <location>
        <begin position="138"/>
        <end position="164"/>
    </location>
</feature>
<organism evidence="2 3">
    <name type="scientific">Tuber aestivum</name>
    <name type="common">summer truffle</name>
    <dbReference type="NCBI Taxonomy" id="59557"/>
    <lineage>
        <taxon>Eukaryota</taxon>
        <taxon>Fungi</taxon>
        <taxon>Dikarya</taxon>
        <taxon>Ascomycota</taxon>
        <taxon>Pezizomycotina</taxon>
        <taxon>Pezizomycetes</taxon>
        <taxon>Pezizales</taxon>
        <taxon>Tuberaceae</taxon>
        <taxon>Tuber</taxon>
    </lineage>
</organism>
<dbReference type="GO" id="GO:0006368">
    <property type="term" value="P:transcription elongation by RNA polymerase II"/>
    <property type="evidence" value="ECO:0007669"/>
    <property type="project" value="InterPro"/>
</dbReference>
<evidence type="ECO:0000256" key="1">
    <source>
        <dbReference type="SAM" id="MobiDB-lite"/>
    </source>
</evidence>
<dbReference type="Pfam" id="PF06881">
    <property type="entry name" value="Elongin_A"/>
    <property type="match status" value="1"/>
</dbReference>
<evidence type="ECO:0008006" key="4">
    <source>
        <dbReference type="Google" id="ProtNLM"/>
    </source>
</evidence>
<reference evidence="2" key="1">
    <citation type="submission" date="2015-10" db="EMBL/GenBank/DDBJ databases">
        <authorList>
            <person name="Regsiter A."/>
            <person name="william w."/>
        </authorList>
    </citation>
    <scope>NUCLEOTIDE SEQUENCE</scope>
    <source>
        <strain evidence="2">Montdore</strain>
    </source>
</reference>
<feature type="compositionally biased region" description="Polar residues" evidence="1">
    <location>
        <begin position="293"/>
        <end position="304"/>
    </location>
</feature>
<feature type="compositionally biased region" description="Gly residues" evidence="1">
    <location>
        <begin position="149"/>
        <end position="159"/>
    </location>
</feature>
<dbReference type="PANTHER" id="PTHR15141">
    <property type="entry name" value="TRANSCRIPTION ELONGATION FACTOR B POLYPEPTIDE 3"/>
    <property type="match status" value="1"/>
</dbReference>
<dbReference type="PANTHER" id="PTHR15141:SF76">
    <property type="entry name" value="TRANSCRIPTION ELONGATION FACTOR B POLYPEPTIDE 3"/>
    <property type="match status" value="1"/>
</dbReference>
<name>A0A292Q1P4_9PEZI</name>
<dbReference type="InterPro" id="IPR010684">
    <property type="entry name" value="RNA_pol_II_trans_fac_SIII_A"/>
</dbReference>
<evidence type="ECO:0000313" key="2">
    <source>
        <dbReference type="EMBL" id="CUS12620.1"/>
    </source>
</evidence>